<gene>
    <name evidence="2" type="ORF">GQN54_07755</name>
</gene>
<protein>
    <submittedName>
        <fullName evidence="2">Lmo0937 family membrane protein</fullName>
    </submittedName>
</protein>
<proteinExistence type="predicted"/>
<reference evidence="2 3" key="1">
    <citation type="submission" date="2019-12" db="EMBL/GenBank/DDBJ databases">
        <authorList>
            <person name="Zhao J."/>
        </authorList>
    </citation>
    <scope>NUCLEOTIDE SEQUENCE [LARGE SCALE GENOMIC DNA]</scope>
    <source>
        <strain evidence="2 3">S-15</strain>
    </source>
</reference>
<comment type="caution">
    <text evidence="2">The sequence shown here is derived from an EMBL/GenBank/DDBJ whole genome shotgun (WGS) entry which is preliminary data.</text>
</comment>
<dbReference type="InterPro" id="IPR043727">
    <property type="entry name" value="Lmo0937-like"/>
</dbReference>
<keyword evidence="3" id="KW-1185">Reference proteome</keyword>
<dbReference type="RefSeq" id="WP_160632958.1">
    <property type="nucleotide sequence ID" value="NZ_WWNE01000006.1"/>
</dbReference>
<evidence type="ECO:0000313" key="3">
    <source>
        <dbReference type="Proteomes" id="UP000470771"/>
    </source>
</evidence>
<feature type="transmembrane region" description="Helical" evidence="1">
    <location>
        <begin position="30"/>
        <end position="47"/>
    </location>
</feature>
<feature type="transmembrane region" description="Helical" evidence="1">
    <location>
        <begin position="7"/>
        <end position="24"/>
    </location>
</feature>
<name>A0A6N9NL92_9FLAO</name>
<keyword evidence="1" id="KW-1133">Transmembrane helix</keyword>
<evidence type="ECO:0000256" key="1">
    <source>
        <dbReference type="SAM" id="Phobius"/>
    </source>
</evidence>
<dbReference type="NCBIfam" id="NF033488">
    <property type="entry name" value="lmo0937_fam_TM"/>
    <property type="match status" value="1"/>
</dbReference>
<organism evidence="2 3">
    <name type="scientific">Acidiluteibacter ferrifornacis</name>
    <dbReference type="NCBI Taxonomy" id="2692424"/>
    <lineage>
        <taxon>Bacteria</taxon>
        <taxon>Pseudomonadati</taxon>
        <taxon>Bacteroidota</taxon>
        <taxon>Flavobacteriia</taxon>
        <taxon>Flavobacteriales</taxon>
        <taxon>Cryomorphaceae</taxon>
        <taxon>Acidiluteibacter</taxon>
    </lineage>
</organism>
<dbReference type="EMBL" id="WWNE01000006">
    <property type="protein sequence ID" value="NBG66010.1"/>
    <property type="molecule type" value="Genomic_DNA"/>
</dbReference>
<sequence length="52" mass="5497">MNGIINLLIVLLIVGWLIGFIGFGAAVGGLIHILLILAVIGILYRLATGKRL</sequence>
<evidence type="ECO:0000313" key="2">
    <source>
        <dbReference type="EMBL" id="NBG66010.1"/>
    </source>
</evidence>
<accession>A0A6N9NL92</accession>
<keyword evidence="1" id="KW-0812">Transmembrane</keyword>
<keyword evidence="1" id="KW-0472">Membrane</keyword>
<dbReference type="AlphaFoldDB" id="A0A6N9NL92"/>
<dbReference type="Pfam" id="PF18919">
    <property type="entry name" value="DUF5670"/>
    <property type="match status" value="1"/>
</dbReference>
<dbReference type="Proteomes" id="UP000470771">
    <property type="component" value="Unassembled WGS sequence"/>
</dbReference>